<dbReference type="PANTHER" id="PTHR35794:SF2">
    <property type="entry name" value="CELL DIVISION PROTEIN DIVIVA"/>
    <property type="match status" value="1"/>
</dbReference>
<evidence type="ECO:0000313" key="9">
    <source>
        <dbReference type="Proteomes" id="UP001206692"/>
    </source>
</evidence>
<dbReference type="InterPro" id="IPR007793">
    <property type="entry name" value="DivIVA_fam"/>
</dbReference>
<evidence type="ECO:0000256" key="1">
    <source>
        <dbReference type="ARBA" id="ARBA00004496"/>
    </source>
</evidence>
<evidence type="ECO:0000256" key="4">
    <source>
        <dbReference type="ARBA" id="ARBA00022618"/>
    </source>
</evidence>
<keyword evidence="5" id="KW-0175">Coiled coil</keyword>
<evidence type="ECO:0000313" key="8">
    <source>
        <dbReference type="EMBL" id="MCQ5343268.1"/>
    </source>
</evidence>
<comment type="similarity">
    <text evidence="2">Belongs to the DivIVA family.</text>
</comment>
<keyword evidence="6" id="KW-0131">Cell cycle</keyword>
<keyword evidence="3" id="KW-0963">Cytoplasm</keyword>
<protein>
    <submittedName>
        <fullName evidence="8">DivIVA domain-containing protein</fullName>
    </submittedName>
</protein>
<dbReference type="Gene3D" id="6.10.250.660">
    <property type="match status" value="1"/>
</dbReference>
<dbReference type="InterPro" id="IPR019933">
    <property type="entry name" value="DivIVA_domain"/>
</dbReference>
<evidence type="ECO:0000256" key="7">
    <source>
        <dbReference type="SAM" id="MobiDB-lite"/>
    </source>
</evidence>
<dbReference type="RefSeq" id="WP_062411909.1">
    <property type="nucleotide sequence ID" value="NZ_JAJCIO010000021.1"/>
</dbReference>
<dbReference type="Proteomes" id="UP001206692">
    <property type="component" value="Unassembled WGS sequence"/>
</dbReference>
<dbReference type="NCBIfam" id="TIGR03544">
    <property type="entry name" value="DivI1A_domain"/>
    <property type="match status" value="1"/>
</dbReference>
<evidence type="ECO:0000256" key="5">
    <source>
        <dbReference type="ARBA" id="ARBA00023054"/>
    </source>
</evidence>
<dbReference type="EMBL" id="JANGEW010000019">
    <property type="protein sequence ID" value="MCQ5343268.1"/>
    <property type="molecule type" value="Genomic_DNA"/>
</dbReference>
<proteinExistence type="inferred from homology"/>
<dbReference type="PANTHER" id="PTHR35794">
    <property type="entry name" value="CELL DIVISION PROTEIN DIVIVA"/>
    <property type="match status" value="1"/>
</dbReference>
<reference evidence="8 9" key="1">
    <citation type="submission" date="2022-06" db="EMBL/GenBank/DDBJ databases">
        <title>Isolation of gut microbiota from human fecal samples.</title>
        <authorList>
            <person name="Pamer E.G."/>
            <person name="Barat B."/>
            <person name="Waligurski E."/>
            <person name="Medina S."/>
            <person name="Paddock L."/>
            <person name="Mostad J."/>
        </authorList>
    </citation>
    <scope>NUCLEOTIDE SEQUENCE [LARGE SCALE GENOMIC DNA]</scope>
    <source>
        <strain evidence="8 9">DFI.1.1</strain>
    </source>
</reference>
<keyword evidence="4" id="KW-0132">Cell division</keyword>
<name>A0ABT1STR1_9FIRM</name>
<feature type="region of interest" description="Disordered" evidence="7">
    <location>
        <begin position="164"/>
        <end position="194"/>
    </location>
</feature>
<sequence length="194" mass="21903">MLTPMDIHNKEFKRGFRGYSEEDVDAFMNNIAGDYEKVYREYCELKERCDSLQDKLTQYEKMEATMNSTLMLAQQTAENVKVSARKEADLILQEAESKKQKMLDETMMSLQNSQQEWEKLKAQTGAYRAKCKAILTSQLRLLDDMAADGEGNAADILAQSDMAPAVSVNEKSAQQARPDQGRQDGGKKDAPKSK</sequence>
<accession>A0ABT1STR1</accession>
<keyword evidence="9" id="KW-1185">Reference proteome</keyword>
<dbReference type="Pfam" id="PF05103">
    <property type="entry name" value="DivIVA"/>
    <property type="match status" value="1"/>
</dbReference>
<evidence type="ECO:0000256" key="6">
    <source>
        <dbReference type="ARBA" id="ARBA00023306"/>
    </source>
</evidence>
<gene>
    <name evidence="8" type="ORF">NE675_09590</name>
</gene>
<feature type="compositionally biased region" description="Basic and acidic residues" evidence="7">
    <location>
        <begin position="179"/>
        <end position="194"/>
    </location>
</feature>
<evidence type="ECO:0000256" key="3">
    <source>
        <dbReference type="ARBA" id="ARBA00022490"/>
    </source>
</evidence>
<evidence type="ECO:0000256" key="2">
    <source>
        <dbReference type="ARBA" id="ARBA00009008"/>
    </source>
</evidence>
<comment type="caution">
    <text evidence="8">The sequence shown here is derived from an EMBL/GenBank/DDBJ whole genome shotgun (WGS) entry which is preliminary data.</text>
</comment>
<comment type="subcellular location">
    <subcellularLocation>
        <location evidence="1">Cytoplasm</location>
    </subcellularLocation>
</comment>
<organism evidence="8 9">
    <name type="scientific">Megasphaera massiliensis</name>
    <dbReference type="NCBI Taxonomy" id="1232428"/>
    <lineage>
        <taxon>Bacteria</taxon>
        <taxon>Bacillati</taxon>
        <taxon>Bacillota</taxon>
        <taxon>Negativicutes</taxon>
        <taxon>Veillonellales</taxon>
        <taxon>Veillonellaceae</taxon>
        <taxon>Megasphaera</taxon>
    </lineage>
</organism>